<evidence type="ECO:0000313" key="5">
    <source>
        <dbReference type="Proteomes" id="UP000756710"/>
    </source>
</evidence>
<dbReference type="Pfam" id="PF00326">
    <property type="entry name" value="Peptidase_S9"/>
    <property type="match status" value="1"/>
</dbReference>
<name>A0A060ZUU9_9ACTN</name>
<keyword evidence="1" id="KW-0378">Hydrolase</keyword>
<sequence length="94" mass="10201">MGPLAISRVDQIRTPLMGVQGGNDPRVVKAESDQIVDALRARGVEVEYLVKQNEGHGFVNPDNTIDMFRTADRFLARHLGGQQTAGSVCPGRTP</sequence>
<dbReference type="PANTHER" id="PTHR42776">
    <property type="entry name" value="SERINE PEPTIDASE S9 FAMILY MEMBER"/>
    <property type="match status" value="1"/>
</dbReference>
<dbReference type="InterPro" id="IPR029058">
    <property type="entry name" value="AB_hydrolase_fold"/>
</dbReference>
<evidence type="ECO:0000259" key="2">
    <source>
        <dbReference type="Pfam" id="PF00326"/>
    </source>
</evidence>
<accession>A0A060ZUU9</accession>
<dbReference type="Proteomes" id="UP000756710">
    <property type="component" value="Unassembled WGS sequence"/>
</dbReference>
<dbReference type="GO" id="GO:0004252">
    <property type="term" value="F:serine-type endopeptidase activity"/>
    <property type="evidence" value="ECO:0007669"/>
    <property type="project" value="TreeGrafter"/>
</dbReference>
<dbReference type="EMBL" id="JAGGLR010000013">
    <property type="protein sequence ID" value="MBP2063781.1"/>
    <property type="molecule type" value="Genomic_DNA"/>
</dbReference>
<feature type="domain" description="Peptidase S9 prolyl oligopeptidase catalytic" evidence="2">
    <location>
        <begin position="6"/>
        <end position="81"/>
    </location>
</feature>
<dbReference type="GO" id="GO:0006508">
    <property type="term" value="P:proteolysis"/>
    <property type="evidence" value="ECO:0007669"/>
    <property type="project" value="InterPro"/>
</dbReference>
<reference evidence="4 5" key="2">
    <citation type="submission" date="2021-03" db="EMBL/GenBank/DDBJ databases">
        <title>Genomic Encyclopedia of Type Strains, Phase IV (KMG-IV): sequencing the most valuable type-strain genomes for metagenomic binning, comparative biology and taxonomic classification.</title>
        <authorList>
            <person name="Goeker M."/>
        </authorList>
    </citation>
    <scope>NUCLEOTIDE SEQUENCE [LARGE SCALE GENOMIC DNA]</scope>
    <source>
        <strain evidence="4 5">DSM 41954</strain>
    </source>
</reference>
<keyword evidence="5" id="KW-1185">Reference proteome</keyword>
<proteinExistence type="predicted"/>
<evidence type="ECO:0000313" key="4">
    <source>
        <dbReference type="EMBL" id="MBP2063781.1"/>
    </source>
</evidence>
<evidence type="ECO:0000313" key="3">
    <source>
        <dbReference type="EMBL" id="CDR06832.1"/>
    </source>
</evidence>
<dbReference type="GO" id="GO:0004177">
    <property type="term" value="F:aminopeptidase activity"/>
    <property type="evidence" value="ECO:0007669"/>
    <property type="project" value="UniProtKB-KW"/>
</dbReference>
<dbReference type="Gene3D" id="3.40.50.1820">
    <property type="entry name" value="alpha/beta hydrolase"/>
    <property type="match status" value="1"/>
</dbReference>
<organism evidence="3">
    <name type="scientific">Streptomyces iranensis</name>
    <dbReference type="NCBI Taxonomy" id="576784"/>
    <lineage>
        <taxon>Bacteria</taxon>
        <taxon>Bacillati</taxon>
        <taxon>Actinomycetota</taxon>
        <taxon>Actinomycetes</taxon>
        <taxon>Kitasatosporales</taxon>
        <taxon>Streptomycetaceae</taxon>
        <taxon>Streptomyces</taxon>
        <taxon>Streptomyces violaceusniger group</taxon>
    </lineage>
</organism>
<dbReference type="PANTHER" id="PTHR42776:SF27">
    <property type="entry name" value="DIPEPTIDYL PEPTIDASE FAMILY MEMBER 6"/>
    <property type="match status" value="1"/>
</dbReference>
<dbReference type="SUPFAM" id="SSF53474">
    <property type="entry name" value="alpha/beta-Hydrolases"/>
    <property type="match status" value="1"/>
</dbReference>
<evidence type="ECO:0000256" key="1">
    <source>
        <dbReference type="ARBA" id="ARBA00022801"/>
    </source>
</evidence>
<protein>
    <submittedName>
        <fullName evidence="4">Dipeptidyl aminopeptidase/acylaminoacyl peptidase</fullName>
    </submittedName>
</protein>
<dbReference type="InterPro" id="IPR001375">
    <property type="entry name" value="Peptidase_S9_cat"/>
</dbReference>
<dbReference type="HOGENOM" id="CLU_2384897_0_0_11"/>
<keyword evidence="4" id="KW-0031">Aminopeptidase</keyword>
<dbReference type="RefSeq" id="WP_308280033.1">
    <property type="nucleotide sequence ID" value="NZ_BAABDR010000011.1"/>
</dbReference>
<dbReference type="AlphaFoldDB" id="A0A060ZUU9"/>
<reference evidence="3" key="1">
    <citation type="submission" date="2014-05" db="EMBL/GenBank/DDBJ databases">
        <authorList>
            <person name="Horn Fabian"/>
        </authorList>
    </citation>
    <scope>NUCLEOTIDE SEQUENCE</scope>
</reference>
<gene>
    <name evidence="4" type="ORF">J2Z30_004802</name>
    <name evidence="3" type="ORF">SIRAN3703</name>
</gene>
<keyword evidence="4" id="KW-0645">Protease</keyword>
<dbReference type="EMBL" id="LK022848">
    <property type="protein sequence ID" value="CDR06832.1"/>
    <property type="molecule type" value="Genomic_DNA"/>
</dbReference>